<dbReference type="SUPFAM" id="SSF144091">
    <property type="entry name" value="Rhomboid-like"/>
    <property type="match status" value="1"/>
</dbReference>
<sequence>MSKMLRYHRILQDSSADDGDRLYACAQLLLYHRSDTRVASKVRTIRLIVRDASIAELFYEDSLVLGQRLSDAFTPSKMGSHPLIYTYVFPLFCLSLYSYTAADYRNYSGQTYGWHLASVLGEQFDFDFLVTWRGFYLPAVQQGQRDRWVLSVIVHQGLQHILSNMLLYIVLARHLERRYGTWRLVVVSTISGIGGNLFCCLFSDPCTVVVGASGLIFGVAAFWIADLLLHLHEIRGILLQLFLILVFFVLFLVTIITQPHVSHFSHLGGLLAGLFPSMLFLPSSGGRLPDTVIIAVGLTCTVMFNAILFPVAYLIRLQRNFVC</sequence>
<comment type="subcellular location">
    <subcellularLocation>
        <location evidence="1 6">Membrane</location>
        <topology evidence="1 6">Multi-pass membrane protein</topology>
    </subcellularLocation>
</comment>
<keyword evidence="6" id="KW-0720">Serine protease</keyword>
<evidence type="ECO:0000256" key="1">
    <source>
        <dbReference type="ARBA" id="ARBA00004141"/>
    </source>
</evidence>
<reference evidence="7 8" key="1">
    <citation type="submission" date="2023-10" db="EMBL/GenBank/DDBJ databases">
        <authorList>
            <person name="Maclean D."/>
            <person name="Macfadyen A."/>
        </authorList>
    </citation>
    <scope>NUCLEOTIDE SEQUENCE [LARGE SCALE GENOMIC DNA]</scope>
</reference>
<name>A0AAV1I4V9_9CHLO</name>
<keyword evidence="5 6" id="KW-0472">Membrane</keyword>
<comment type="caution">
    <text evidence="6">Lacks conserved residue(s) required for the propagation of feature annotation.</text>
</comment>
<organism evidence="7 8">
    <name type="scientific">Coccomyxa viridis</name>
    <dbReference type="NCBI Taxonomy" id="1274662"/>
    <lineage>
        <taxon>Eukaryota</taxon>
        <taxon>Viridiplantae</taxon>
        <taxon>Chlorophyta</taxon>
        <taxon>core chlorophytes</taxon>
        <taxon>Trebouxiophyceae</taxon>
        <taxon>Trebouxiophyceae incertae sedis</taxon>
        <taxon>Coccomyxaceae</taxon>
        <taxon>Coccomyxa</taxon>
    </lineage>
</organism>
<dbReference type="GO" id="GO:0004252">
    <property type="term" value="F:serine-type endopeptidase activity"/>
    <property type="evidence" value="ECO:0007669"/>
    <property type="project" value="InterPro"/>
</dbReference>
<comment type="function">
    <text evidence="6">Serine protease involved in intramembrane proteolysis.</text>
</comment>
<dbReference type="EMBL" id="CAUYUE010000005">
    <property type="protein sequence ID" value="CAK0775787.1"/>
    <property type="molecule type" value="Genomic_DNA"/>
</dbReference>
<dbReference type="Pfam" id="PF01694">
    <property type="entry name" value="Rhomboid"/>
    <property type="match status" value="1"/>
</dbReference>
<evidence type="ECO:0000256" key="5">
    <source>
        <dbReference type="ARBA" id="ARBA00023136"/>
    </source>
</evidence>
<gene>
    <name evidence="7" type="ORF">CVIRNUC_004305</name>
</gene>
<feature type="transmembrane region" description="Helical" evidence="6">
    <location>
        <begin position="263"/>
        <end position="281"/>
    </location>
</feature>
<comment type="caution">
    <text evidence="7">The sequence shown here is derived from an EMBL/GenBank/DDBJ whole genome shotgun (WGS) entry which is preliminary data.</text>
</comment>
<dbReference type="EC" id="3.4.21.105" evidence="6"/>
<accession>A0AAV1I4V9</accession>
<evidence type="ECO:0000256" key="2">
    <source>
        <dbReference type="ARBA" id="ARBA00009045"/>
    </source>
</evidence>
<feature type="transmembrane region" description="Helical" evidence="6">
    <location>
        <begin position="209"/>
        <end position="229"/>
    </location>
</feature>
<keyword evidence="4 6" id="KW-1133">Transmembrane helix</keyword>
<dbReference type="AlphaFoldDB" id="A0AAV1I4V9"/>
<dbReference type="GO" id="GO:0016020">
    <property type="term" value="C:membrane"/>
    <property type="evidence" value="ECO:0007669"/>
    <property type="project" value="UniProtKB-SubCell"/>
</dbReference>
<dbReference type="PANTHER" id="PTHR22936">
    <property type="entry name" value="RHOMBOID-RELATED"/>
    <property type="match status" value="1"/>
</dbReference>
<comment type="similarity">
    <text evidence="2 6">Belongs to the peptidase S54 family.</text>
</comment>
<keyword evidence="6" id="KW-0645">Protease</keyword>
<comment type="catalytic activity">
    <reaction evidence="6">
        <text>Cleaves type-1 transmembrane domains using a catalytic dyad composed of serine and histidine that are contributed by different transmembrane domains.</text>
        <dbReference type="EC" id="3.4.21.105"/>
    </reaction>
</comment>
<keyword evidence="3 6" id="KW-0812">Transmembrane</keyword>
<feature type="transmembrane region" description="Helical" evidence="6">
    <location>
        <begin position="236"/>
        <end position="257"/>
    </location>
</feature>
<evidence type="ECO:0000313" key="7">
    <source>
        <dbReference type="EMBL" id="CAK0775787.1"/>
    </source>
</evidence>
<keyword evidence="8" id="KW-1185">Reference proteome</keyword>
<evidence type="ECO:0000313" key="8">
    <source>
        <dbReference type="Proteomes" id="UP001314263"/>
    </source>
</evidence>
<dbReference type="Proteomes" id="UP001314263">
    <property type="component" value="Unassembled WGS sequence"/>
</dbReference>
<dbReference type="Gene3D" id="1.20.1540.10">
    <property type="entry name" value="Rhomboid-like"/>
    <property type="match status" value="1"/>
</dbReference>
<protein>
    <recommendedName>
        <fullName evidence="6">RHOMBOID-like protein</fullName>
        <ecNumber evidence="6">3.4.21.105</ecNumber>
    </recommendedName>
</protein>
<evidence type="ECO:0000256" key="6">
    <source>
        <dbReference type="RuleBase" id="RU362115"/>
    </source>
</evidence>
<dbReference type="InterPro" id="IPR022764">
    <property type="entry name" value="Peptidase_S54_rhomboid_dom"/>
</dbReference>
<feature type="transmembrane region" description="Helical" evidence="6">
    <location>
        <begin position="83"/>
        <end position="102"/>
    </location>
</feature>
<dbReference type="GO" id="GO:0006508">
    <property type="term" value="P:proteolysis"/>
    <property type="evidence" value="ECO:0007669"/>
    <property type="project" value="UniProtKB-KW"/>
</dbReference>
<feature type="transmembrane region" description="Helical" evidence="6">
    <location>
        <begin position="293"/>
        <end position="315"/>
    </location>
</feature>
<proteinExistence type="inferred from homology"/>
<dbReference type="InterPro" id="IPR002610">
    <property type="entry name" value="Peptidase_S54_rhomboid-like"/>
</dbReference>
<evidence type="ECO:0000256" key="4">
    <source>
        <dbReference type="ARBA" id="ARBA00022989"/>
    </source>
</evidence>
<dbReference type="InterPro" id="IPR035952">
    <property type="entry name" value="Rhomboid-like_sf"/>
</dbReference>
<keyword evidence="6" id="KW-0378">Hydrolase</keyword>
<feature type="transmembrane region" description="Helical" evidence="6">
    <location>
        <begin position="184"/>
        <end position="203"/>
    </location>
</feature>
<dbReference type="PANTHER" id="PTHR22936:SF99">
    <property type="entry name" value="RHOMBOID-LIKE PROTEASE"/>
    <property type="match status" value="1"/>
</dbReference>
<evidence type="ECO:0000256" key="3">
    <source>
        <dbReference type="ARBA" id="ARBA00022692"/>
    </source>
</evidence>